<organism evidence="1 2">
    <name type="scientific">Sphaerodactylus townsendi</name>
    <dbReference type="NCBI Taxonomy" id="933632"/>
    <lineage>
        <taxon>Eukaryota</taxon>
        <taxon>Metazoa</taxon>
        <taxon>Chordata</taxon>
        <taxon>Craniata</taxon>
        <taxon>Vertebrata</taxon>
        <taxon>Euteleostomi</taxon>
        <taxon>Lepidosauria</taxon>
        <taxon>Squamata</taxon>
        <taxon>Bifurcata</taxon>
        <taxon>Gekkota</taxon>
        <taxon>Sphaerodactylidae</taxon>
        <taxon>Sphaerodactylus</taxon>
    </lineage>
</organism>
<dbReference type="EMBL" id="CM037624">
    <property type="protein sequence ID" value="KAH8010524.1"/>
    <property type="molecule type" value="Genomic_DNA"/>
</dbReference>
<gene>
    <name evidence="1" type="primary">CNTNAP2_3</name>
    <name evidence="1" type="ORF">K3G42_006985</name>
</gene>
<protein>
    <submittedName>
        <fullName evidence="1">Contactin-associated protein-like 2</fullName>
    </submittedName>
</protein>
<proteinExistence type="predicted"/>
<evidence type="ECO:0000313" key="2">
    <source>
        <dbReference type="Proteomes" id="UP000827872"/>
    </source>
</evidence>
<accession>A0ACB8FTZ8</accession>
<comment type="caution">
    <text evidence="1">The sequence shown here is derived from an EMBL/GenBank/DDBJ whole genome shotgun (WGS) entry which is preliminary data.</text>
</comment>
<keyword evidence="2" id="KW-1185">Reference proteome</keyword>
<evidence type="ECO:0000313" key="1">
    <source>
        <dbReference type="EMBL" id="KAH8010524.1"/>
    </source>
</evidence>
<reference evidence="1" key="1">
    <citation type="submission" date="2021-08" db="EMBL/GenBank/DDBJ databases">
        <title>The first chromosome-level gecko genome reveals the dynamic sex chromosomes of Neotropical dwarf geckos (Sphaerodactylidae: Sphaerodactylus).</title>
        <authorList>
            <person name="Pinto B.J."/>
            <person name="Keating S.E."/>
            <person name="Gamble T."/>
        </authorList>
    </citation>
    <scope>NUCLEOTIDE SEQUENCE</scope>
    <source>
        <strain evidence="1">TG3544</strain>
    </source>
</reference>
<sequence>MLDLNNLSIITLSRFLSTFLKTGFLTQMNVLEHSVLHLSFQGCMQLIHVDDQLVDLHAVEQGKLGSFANVSIDMCAIIDRHQQKSTRL</sequence>
<dbReference type="Proteomes" id="UP000827872">
    <property type="component" value="Linkage Group LG11"/>
</dbReference>
<name>A0ACB8FTZ8_9SAUR</name>